<name>M2QPW7_9PSEU</name>
<dbReference type="EMBL" id="ANMG01000020">
    <property type="protein sequence ID" value="EMD27862.1"/>
    <property type="molecule type" value="Genomic_DNA"/>
</dbReference>
<reference evidence="2 3" key="1">
    <citation type="submission" date="2012-10" db="EMBL/GenBank/DDBJ databases">
        <title>Genome assembly of Amycolatopsis azurea DSM 43854.</title>
        <authorList>
            <person name="Khatri I."/>
            <person name="Kaur I."/>
            <person name="Subramanian S."/>
            <person name="Mayilraj S."/>
        </authorList>
    </citation>
    <scope>NUCLEOTIDE SEQUENCE [LARGE SCALE GENOMIC DNA]</scope>
    <source>
        <strain evidence="2 3">DSM 43854</strain>
    </source>
</reference>
<feature type="compositionally biased region" description="Basic and acidic residues" evidence="1">
    <location>
        <begin position="1"/>
        <end position="10"/>
    </location>
</feature>
<feature type="region of interest" description="Disordered" evidence="1">
    <location>
        <begin position="1"/>
        <end position="64"/>
    </location>
</feature>
<feature type="compositionally biased region" description="Polar residues" evidence="1">
    <location>
        <begin position="15"/>
        <end position="32"/>
    </location>
</feature>
<evidence type="ECO:0000313" key="2">
    <source>
        <dbReference type="EMBL" id="EMD27862.1"/>
    </source>
</evidence>
<comment type="caution">
    <text evidence="2">The sequence shown here is derived from an EMBL/GenBank/DDBJ whole genome shotgun (WGS) entry which is preliminary data.</text>
</comment>
<proteinExistence type="predicted"/>
<accession>M2QPW7</accession>
<evidence type="ECO:0000313" key="3">
    <source>
        <dbReference type="Proteomes" id="UP000014137"/>
    </source>
</evidence>
<dbReference type="PATRIC" id="fig|1238180.3.peg.2359"/>
<organism evidence="2 3">
    <name type="scientific">Amycolatopsis azurea DSM 43854</name>
    <dbReference type="NCBI Taxonomy" id="1238180"/>
    <lineage>
        <taxon>Bacteria</taxon>
        <taxon>Bacillati</taxon>
        <taxon>Actinomycetota</taxon>
        <taxon>Actinomycetes</taxon>
        <taxon>Pseudonocardiales</taxon>
        <taxon>Pseudonocardiaceae</taxon>
        <taxon>Amycolatopsis</taxon>
    </lineage>
</organism>
<dbReference type="Proteomes" id="UP000014137">
    <property type="component" value="Unassembled WGS sequence"/>
</dbReference>
<protein>
    <submittedName>
        <fullName evidence="2">Uncharacterized protein</fullName>
    </submittedName>
</protein>
<sequence length="64" mass="7113">MPGVKHERCRWSGPSGRTSNYARWRSGSSTTRPGEPIRDGPNVGRGRRGDRTRLRSASESGSER</sequence>
<dbReference type="AlphaFoldDB" id="M2QPW7"/>
<gene>
    <name evidence="2" type="ORF">C791_1759</name>
</gene>
<evidence type="ECO:0000256" key="1">
    <source>
        <dbReference type="SAM" id="MobiDB-lite"/>
    </source>
</evidence>